<evidence type="ECO:0000256" key="2">
    <source>
        <dbReference type="ARBA" id="ARBA00023163"/>
    </source>
</evidence>
<reference evidence="3 4" key="1">
    <citation type="journal article" date="2014" name="PLoS Genet.">
        <title>The Genome of Spironucleus salmonicida Highlights a Fish Pathogen Adapted to Fluctuating Environments.</title>
        <authorList>
            <person name="Xu F."/>
            <person name="Jerlstrom-Hultqvist J."/>
            <person name="Einarsson E."/>
            <person name="Astvaldsson A."/>
            <person name="Svard S.G."/>
            <person name="Andersson J.O."/>
        </authorList>
    </citation>
    <scope>NUCLEOTIDE SEQUENCE</scope>
    <source>
        <strain evidence="4">ATCC 50377</strain>
    </source>
</reference>
<dbReference type="VEuPathDB" id="GiardiaDB:SS50377_22043"/>
<gene>
    <name evidence="3" type="ORF">SS50377_14366</name>
    <name evidence="4" type="ORF">SS50377_22043</name>
</gene>
<dbReference type="AlphaFoldDB" id="V6LM75"/>
<evidence type="ECO:0000313" key="5">
    <source>
        <dbReference type="Proteomes" id="UP000018208"/>
    </source>
</evidence>
<evidence type="ECO:0000313" key="3">
    <source>
        <dbReference type="EMBL" id="EST45792.1"/>
    </source>
</evidence>
<dbReference type="Proteomes" id="UP000018208">
    <property type="component" value="Unassembled WGS sequence"/>
</dbReference>
<keyword evidence="2" id="KW-0804">Transcription</keyword>
<dbReference type="GO" id="GO:0000428">
    <property type="term" value="C:DNA-directed RNA polymerase complex"/>
    <property type="evidence" value="ECO:0007669"/>
    <property type="project" value="UniProtKB-KW"/>
</dbReference>
<dbReference type="EMBL" id="KI546089">
    <property type="protein sequence ID" value="EST45792.1"/>
    <property type="molecule type" value="Genomic_DNA"/>
</dbReference>
<dbReference type="InterPro" id="IPR036898">
    <property type="entry name" value="RNA_pol_Rpb7-like_N_sf"/>
</dbReference>
<dbReference type="Gene3D" id="3.30.1490.120">
    <property type="entry name" value="RNA polymerase Rpb7-like, N-terminal domain"/>
    <property type="match status" value="1"/>
</dbReference>
<keyword evidence="5" id="KW-1185">Reference proteome</keyword>
<proteinExistence type="predicted"/>
<evidence type="ECO:0000313" key="4">
    <source>
        <dbReference type="EMBL" id="KAH0576479.1"/>
    </source>
</evidence>
<accession>V6LM75</accession>
<evidence type="ECO:0000256" key="1">
    <source>
        <dbReference type="ARBA" id="ARBA00022478"/>
    </source>
</evidence>
<name>V6LM75_9EUKA</name>
<dbReference type="SUPFAM" id="SSF88798">
    <property type="entry name" value="N-terminal, heterodimerisation domain of RBP7 (RpoE)"/>
    <property type="match status" value="1"/>
</dbReference>
<organism evidence="3">
    <name type="scientific">Spironucleus salmonicida</name>
    <dbReference type="NCBI Taxonomy" id="348837"/>
    <lineage>
        <taxon>Eukaryota</taxon>
        <taxon>Metamonada</taxon>
        <taxon>Diplomonadida</taxon>
        <taxon>Hexamitidae</taxon>
        <taxon>Hexamitinae</taxon>
        <taxon>Spironucleus</taxon>
    </lineage>
</organism>
<dbReference type="EMBL" id="AUWU02000002">
    <property type="protein sequence ID" value="KAH0576479.1"/>
    <property type="molecule type" value="Genomic_DNA"/>
</dbReference>
<sequence length="181" mass="20497">MLFKITATETVQLAPPDFHSQYQQALIQILQKRLYNKQSYRFGRILSIKPSQEPIPAPLLLTHQGVAAFKVKFEALAEIYIPGEGVRAILRDLERDQSNDFVSAVFQVGSGIMTQLIETKFYQLIGDRLICKSKDFQGIQELVVGGVYQGLMRGIDDFFVEGLKEEDEEPSEDPVNDEDDL</sequence>
<keyword evidence="1" id="KW-0240">DNA-directed RNA polymerase</keyword>
<reference evidence="4" key="2">
    <citation type="submission" date="2020-12" db="EMBL/GenBank/DDBJ databases">
        <title>New Spironucleus salmonicida genome in near-complete chromosomes.</title>
        <authorList>
            <person name="Xu F."/>
            <person name="Kurt Z."/>
            <person name="Jimenez-Gonzalez A."/>
            <person name="Astvaldsson A."/>
            <person name="Andersson J.O."/>
            <person name="Svard S.G."/>
        </authorList>
    </citation>
    <scope>NUCLEOTIDE SEQUENCE</scope>
    <source>
        <strain evidence="4">ATCC 50377</strain>
    </source>
</reference>
<protein>
    <submittedName>
        <fullName evidence="3">RNA polymerase II subunit RPB7</fullName>
    </submittedName>
</protein>